<proteinExistence type="predicted"/>
<dbReference type="AlphaFoldDB" id="A0AAW2BV40"/>
<reference evidence="3 4" key="1">
    <citation type="submission" date="2024-01" db="EMBL/GenBank/DDBJ databases">
        <title>A telomere-to-telomere, gap-free genome of sweet tea (Lithocarpus litseifolius).</title>
        <authorList>
            <person name="Zhou J."/>
        </authorList>
    </citation>
    <scope>NUCLEOTIDE SEQUENCE [LARGE SCALE GENOMIC DNA]</scope>
    <source>
        <strain evidence="3">Zhou-2022a</strain>
        <tissue evidence="3">Leaf</tissue>
    </source>
</reference>
<evidence type="ECO:0000256" key="1">
    <source>
        <dbReference type="SAM" id="MobiDB-lite"/>
    </source>
</evidence>
<name>A0AAW2BV40_9ROSI</name>
<evidence type="ECO:0000313" key="3">
    <source>
        <dbReference type="EMBL" id="KAK9989323.1"/>
    </source>
</evidence>
<dbReference type="Pfam" id="PF24496">
    <property type="entry name" value="DUF7588"/>
    <property type="match status" value="1"/>
</dbReference>
<evidence type="ECO:0000259" key="2">
    <source>
        <dbReference type="Pfam" id="PF24496"/>
    </source>
</evidence>
<organism evidence="3 4">
    <name type="scientific">Lithocarpus litseifolius</name>
    <dbReference type="NCBI Taxonomy" id="425828"/>
    <lineage>
        <taxon>Eukaryota</taxon>
        <taxon>Viridiplantae</taxon>
        <taxon>Streptophyta</taxon>
        <taxon>Embryophyta</taxon>
        <taxon>Tracheophyta</taxon>
        <taxon>Spermatophyta</taxon>
        <taxon>Magnoliopsida</taxon>
        <taxon>eudicotyledons</taxon>
        <taxon>Gunneridae</taxon>
        <taxon>Pentapetalae</taxon>
        <taxon>rosids</taxon>
        <taxon>fabids</taxon>
        <taxon>Fagales</taxon>
        <taxon>Fagaceae</taxon>
        <taxon>Lithocarpus</taxon>
    </lineage>
</organism>
<accession>A0AAW2BV40</accession>
<dbReference type="InterPro" id="IPR056010">
    <property type="entry name" value="DUF7588"/>
</dbReference>
<sequence length="803" mass="93046">MKALTLNIKTHGTLMVQGTSQIALIYRVYYKCIKTNMNVGALDRKKGGETLLIQTNVRAKVQIPRTLKWSEISFPKNWKLENENYPLQIQDPDQSSDLDFIQQLADGTVRLSFDNSRFRSPLDDYRSRSPIDLRRSPLPRVKTRSQVSTPYYIAKQDFVVDQDGDNIQKLGSPSRTDMEDPYQDYDLKVLRKDFKPDMKLLEEEFDSDRNQAKKEAYRANHTREQKVEVFNAWKEFMMEIQDNISFFEYFENHFSWHRKTCKKITQPSSSAQNTPVTCVLTKTNWVKEDTKEVVKTSHPPLAAITFKYKNQDVSATPFRFPSGEEKIVKKVIEQNNYTNQCLNVIGKQLDRVEDKLDNKVILQPGSSSKIVIEKPLVNLPTSRKSSIKSKDATALEIVTQKLEELQKLVKKEPNNPKQETRSPTSQWKMAGNKDKGKAHIQDCPQITRFIEQPFGMHGGASSNPKAISLQEYAIVTHSSGNTVISLQETPTAIHSSGNIVNDTLRLSLKTQALVRSAFANLPSEIQVRILGSKAMSKSLDLWFRHFRVLITTRYYDPDDPDLDYTTNLNYIAENALTISRWEAYFGSCLRVYERAKHPFPGLLINYNDLLEDEEEDNQMNPYWLSQMFEYGFVRLIRLTNHNQVSQLSSIIKDTVTRVSSPYVTLRCWSTLLEWEMNEWATVWPSKHLVLIGGYSHQEPWFEGNTFLSYRNPKALSDCWRNFFSNEIRKVTRKLWKNYHFVGNTGRISVFTSRPYYESIPLLPWISNCDPRKFLTPGKSPDFEPLIYCSLCKKFTTFHEHPLQ</sequence>
<dbReference type="Proteomes" id="UP001459277">
    <property type="component" value="Unassembled WGS sequence"/>
</dbReference>
<feature type="compositionally biased region" description="Basic and acidic residues" evidence="1">
    <location>
        <begin position="410"/>
        <end position="420"/>
    </location>
</feature>
<gene>
    <name evidence="3" type="ORF">SO802_029562</name>
</gene>
<feature type="domain" description="DUF7588" evidence="2">
    <location>
        <begin position="199"/>
        <end position="258"/>
    </location>
</feature>
<evidence type="ECO:0000313" key="4">
    <source>
        <dbReference type="Proteomes" id="UP001459277"/>
    </source>
</evidence>
<protein>
    <recommendedName>
        <fullName evidence="2">DUF7588 domain-containing protein</fullName>
    </recommendedName>
</protein>
<dbReference type="EMBL" id="JAZDWU010000010">
    <property type="protein sequence ID" value="KAK9989323.1"/>
    <property type="molecule type" value="Genomic_DNA"/>
</dbReference>
<comment type="caution">
    <text evidence="3">The sequence shown here is derived from an EMBL/GenBank/DDBJ whole genome shotgun (WGS) entry which is preliminary data.</text>
</comment>
<feature type="region of interest" description="Disordered" evidence="1">
    <location>
        <begin position="410"/>
        <end position="431"/>
    </location>
</feature>
<keyword evidence="4" id="KW-1185">Reference proteome</keyword>